<dbReference type="Gene3D" id="3.40.50.720">
    <property type="entry name" value="NAD(P)-binding Rossmann-like Domain"/>
    <property type="match status" value="1"/>
</dbReference>
<name>A0ABV7GI83_9RHOB</name>
<evidence type="ECO:0000313" key="3">
    <source>
        <dbReference type="EMBL" id="MFC3141227.1"/>
    </source>
</evidence>
<dbReference type="InterPro" id="IPR002347">
    <property type="entry name" value="SDR_fam"/>
</dbReference>
<dbReference type="EC" id="1.1.1.-" evidence="3"/>
<dbReference type="EMBL" id="JBHRTB010000004">
    <property type="protein sequence ID" value="MFC3141227.1"/>
    <property type="molecule type" value="Genomic_DNA"/>
</dbReference>
<sequence length="258" mass="27186">MNTQERTMGRVSGKVALVTGGAMGMGKAHCETLAREGAHVFVTDRDTEAGESVVKGIIGAGGKAEFIQHDVTLEEDWKNVISTVQSSAGRLDVLVNNAGILILKPLHETSPDEFDMTINVNVRGVYLGIRAAVPLMKETEKASIINISSIYGIVGAASAGAYIGSKGAVRMLTKSCAVDLAESGIRVNSIHPGVIDTPMTKDLLHADEETRQAILGATLLKRPSKPEEVSNAVLFLASDESSFVHGAEIVVDGGYTAN</sequence>
<dbReference type="PANTHER" id="PTHR24321:SF8">
    <property type="entry name" value="ESTRADIOL 17-BETA-DEHYDROGENASE 8-RELATED"/>
    <property type="match status" value="1"/>
</dbReference>
<keyword evidence="4" id="KW-1185">Reference proteome</keyword>
<organism evidence="3 4">
    <name type="scientific">Psychromarinibacter halotolerans</name>
    <dbReference type="NCBI Taxonomy" id="1775175"/>
    <lineage>
        <taxon>Bacteria</taxon>
        <taxon>Pseudomonadati</taxon>
        <taxon>Pseudomonadota</taxon>
        <taxon>Alphaproteobacteria</taxon>
        <taxon>Rhodobacterales</taxon>
        <taxon>Paracoccaceae</taxon>
        <taxon>Psychromarinibacter</taxon>
    </lineage>
</organism>
<keyword evidence="2 3" id="KW-0560">Oxidoreductase</keyword>
<accession>A0ABV7GI83</accession>
<gene>
    <name evidence="3" type="ORF">ACFOGP_00810</name>
</gene>
<evidence type="ECO:0000256" key="1">
    <source>
        <dbReference type="ARBA" id="ARBA00006484"/>
    </source>
</evidence>
<dbReference type="Proteomes" id="UP001595632">
    <property type="component" value="Unassembled WGS sequence"/>
</dbReference>
<evidence type="ECO:0000313" key="4">
    <source>
        <dbReference type="Proteomes" id="UP001595632"/>
    </source>
</evidence>
<dbReference type="PRINTS" id="PR00081">
    <property type="entry name" value="GDHRDH"/>
</dbReference>
<reference evidence="4" key="1">
    <citation type="journal article" date="2019" name="Int. J. Syst. Evol. Microbiol.">
        <title>The Global Catalogue of Microorganisms (GCM) 10K type strain sequencing project: providing services to taxonomists for standard genome sequencing and annotation.</title>
        <authorList>
            <consortium name="The Broad Institute Genomics Platform"/>
            <consortium name="The Broad Institute Genome Sequencing Center for Infectious Disease"/>
            <person name="Wu L."/>
            <person name="Ma J."/>
        </authorList>
    </citation>
    <scope>NUCLEOTIDE SEQUENCE [LARGE SCALE GENOMIC DNA]</scope>
    <source>
        <strain evidence="4">KCTC 52366</strain>
    </source>
</reference>
<dbReference type="GO" id="GO:0016491">
    <property type="term" value="F:oxidoreductase activity"/>
    <property type="evidence" value="ECO:0007669"/>
    <property type="project" value="UniProtKB-KW"/>
</dbReference>
<dbReference type="PRINTS" id="PR00080">
    <property type="entry name" value="SDRFAMILY"/>
</dbReference>
<dbReference type="InterPro" id="IPR036291">
    <property type="entry name" value="NAD(P)-bd_dom_sf"/>
</dbReference>
<dbReference type="Pfam" id="PF13561">
    <property type="entry name" value="adh_short_C2"/>
    <property type="match status" value="1"/>
</dbReference>
<dbReference type="NCBIfam" id="NF005559">
    <property type="entry name" value="PRK07231.1"/>
    <property type="match status" value="1"/>
</dbReference>
<evidence type="ECO:0000256" key="2">
    <source>
        <dbReference type="ARBA" id="ARBA00023002"/>
    </source>
</evidence>
<comment type="similarity">
    <text evidence="1">Belongs to the short-chain dehydrogenases/reductases (SDR) family.</text>
</comment>
<comment type="caution">
    <text evidence="3">The sequence shown here is derived from an EMBL/GenBank/DDBJ whole genome shotgun (WGS) entry which is preliminary data.</text>
</comment>
<protein>
    <submittedName>
        <fullName evidence="3">SDR family NAD(P)-dependent oxidoreductase</fullName>
        <ecNumber evidence="3">1.1.1.-</ecNumber>
    </submittedName>
</protein>
<proteinExistence type="inferred from homology"/>
<dbReference type="PANTHER" id="PTHR24321">
    <property type="entry name" value="DEHYDROGENASES, SHORT CHAIN"/>
    <property type="match status" value="1"/>
</dbReference>
<dbReference type="SUPFAM" id="SSF51735">
    <property type="entry name" value="NAD(P)-binding Rossmann-fold domains"/>
    <property type="match status" value="1"/>
</dbReference>